<dbReference type="PANTHER" id="PTHR21310">
    <property type="entry name" value="AMINOGLYCOSIDE PHOSPHOTRANSFERASE-RELATED-RELATED"/>
    <property type="match status" value="1"/>
</dbReference>
<proteinExistence type="predicted"/>
<keyword evidence="3" id="KW-1185">Reference proteome</keyword>
<dbReference type="Gene3D" id="3.30.200.20">
    <property type="entry name" value="Phosphorylase Kinase, domain 1"/>
    <property type="match status" value="1"/>
</dbReference>
<evidence type="ECO:0000259" key="1">
    <source>
        <dbReference type="Pfam" id="PF01636"/>
    </source>
</evidence>
<dbReference type="InterPro" id="IPR041726">
    <property type="entry name" value="ACAD10_11_N"/>
</dbReference>
<dbReference type="InterPro" id="IPR011009">
    <property type="entry name" value="Kinase-like_dom_sf"/>
</dbReference>
<dbReference type="Proteomes" id="UP000326331">
    <property type="component" value="Chromosome"/>
</dbReference>
<dbReference type="PANTHER" id="PTHR21310:SF40">
    <property type="entry name" value="AMINOGLYCOSIDE PHOSPHOTRANSFERASE DOMAIN-CONTAINING PROTEIN-RELATED"/>
    <property type="match status" value="1"/>
</dbReference>
<dbReference type="CDD" id="cd05154">
    <property type="entry name" value="ACAD10_11_N-like"/>
    <property type="match status" value="1"/>
</dbReference>
<organism evidence="2 3">
    <name type="scientific">Tepidiforma bonchosmolovskayae</name>
    <dbReference type="NCBI Taxonomy" id="2601677"/>
    <lineage>
        <taxon>Bacteria</taxon>
        <taxon>Bacillati</taxon>
        <taxon>Chloroflexota</taxon>
        <taxon>Tepidiformia</taxon>
        <taxon>Tepidiformales</taxon>
        <taxon>Tepidiformaceae</taxon>
        <taxon>Tepidiforma</taxon>
    </lineage>
</organism>
<reference evidence="2 3" key="1">
    <citation type="submission" date="2019-10" db="EMBL/GenBank/DDBJ databases">
        <title>Thermopilla bonchosmolovskayae gen. nov., sp. nov., a moderately thermophilic Chloroflexi bacterium from a Chukotka hot spring (Arctic, Russia), representing a novel classis Thermopillaia, which include previously uncultivated lineage OLB14.</title>
        <authorList>
            <person name="Kochetkova T.V."/>
            <person name="Zayulina K.S."/>
            <person name="Zhigarkov V.S."/>
            <person name="Minaev N.V."/>
            <person name="Novikov A."/>
            <person name="Toshchakov S.V."/>
            <person name="Elcheninov A.G."/>
            <person name="Kublanov I.V."/>
        </authorList>
    </citation>
    <scope>NUCLEOTIDE SEQUENCE [LARGE SCALE GENOMIC DNA]</scope>
    <source>
        <strain evidence="2 3">3753O</strain>
    </source>
</reference>
<evidence type="ECO:0000313" key="3">
    <source>
        <dbReference type="Proteomes" id="UP000326331"/>
    </source>
</evidence>
<feature type="domain" description="Aminoglycoside phosphotransferase" evidence="1">
    <location>
        <begin position="65"/>
        <end position="266"/>
    </location>
</feature>
<dbReference type="InterPro" id="IPR051678">
    <property type="entry name" value="AGP_Transferase"/>
</dbReference>
<accession>A0ABX6C2R2</accession>
<name>A0ABX6C2R2_9CHLR</name>
<protein>
    <submittedName>
        <fullName evidence="2">Phosphotransferase family protein</fullName>
    </submittedName>
</protein>
<dbReference type="EMBL" id="CP042829">
    <property type="protein sequence ID" value="QFG03553.1"/>
    <property type="molecule type" value="Genomic_DNA"/>
</dbReference>
<dbReference type="SUPFAM" id="SSF56112">
    <property type="entry name" value="Protein kinase-like (PK-like)"/>
    <property type="match status" value="1"/>
</dbReference>
<dbReference type="InterPro" id="IPR002575">
    <property type="entry name" value="Aminoglycoside_PTrfase"/>
</dbReference>
<dbReference type="Gene3D" id="3.90.1200.10">
    <property type="match status" value="1"/>
</dbReference>
<sequence length="347" mass="39437">MLPTPAAGDRTRLGTGTMELDELQARLVPFVREKLGDPGARVENVRKGPGHAGFSYFFDAVMSSGERREYFLRLPPPGVKLEGTADLMRQVTAVRALEGTGVPHAPILWAGTEPDWFGLPYFVQPRLPGDTLKDDYPERFSDAQLREMARQAMTALAGIHRVPRERLGYLGEFWGYEFDVTRWDRFYERAAEPELLALQPRVKELLLRNIPHEAPIGLYHGDFQWSNLLYSPEGELLAVIDWELCGVGPTLNDLGWVCVFSDPSAWAHDRASRMPHADELEAWYWEAMGGRPGDIRWFKALAAYKFGIITGFNLMLHRRGKRHDPHWEEIAPSMQSNMEYALRMLGG</sequence>
<evidence type="ECO:0000313" key="2">
    <source>
        <dbReference type="EMBL" id="QFG03553.1"/>
    </source>
</evidence>
<gene>
    <name evidence="2" type="ORF">Tbon_09660</name>
</gene>
<dbReference type="RefSeq" id="WP_158067508.1">
    <property type="nucleotide sequence ID" value="NZ_CP042829.1"/>
</dbReference>
<dbReference type="Pfam" id="PF01636">
    <property type="entry name" value="APH"/>
    <property type="match status" value="1"/>
</dbReference>